<dbReference type="Pfam" id="PF00172">
    <property type="entry name" value="Zn_clus"/>
    <property type="match status" value="1"/>
</dbReference>
<proteinExistence type="predicted"/>
<dbReference type="Gene3D" id="4.10.240.10">
    <property type="entry name" value="Zn(2)-C6 fungal-type DNA-binding domain"/>
    <property type="match status" value="1"/>
</dbReference>
<dbReference type="OrthoDB" id="4685598at2759"/>
<dbReference type="PROSITE" id="PS00463">
    <property type="entry name" value="ZN2_CY6_FUNGAL_1"/>
    <property type="match status" value="1"/>
</dbReference>
<organism evidence="4">
    <name type="scientific">Rosellinia necatrix</name>
    <name type="common">White root-rot fungus</name>
    <dbReference type="NCBI Taxonomy" id="77044"/>
    <lineage>
        <taxon>Eukaryota</taxon>
        <taxon>Fungi</taxon>
        <taxon>Dikarya</taxon>
        <taxon>Ascomycota</taxon>
        <taxon>Pezizomycotina</taxon>
        <taxon>Sordariomycetes</taxon>
        <taxon>Xylariomycetidae</taxon>
        <taxon>Xylariales</taxon>
        <taxon>Xylariaceae</taxon>
        <taxon>Rosellinia</taxon>
    </lineage>
</organism>
<evidence type="ECO:0000256" key="1">
    <source>
        <dbReference type="ARBA" id="ARBA00023242"/>
    </source>
</evidence>
<evidence type="ECO:0000259" key="3">
    <source>
        <dbReference type="PROSITE" id="PS50048"/>
    </source>
</evidence>
<sequence>MYTRKRTVIACNFCRRRKRKCDGKKPCATCVDASAECAYQELPLDKIEESVPAAVTERLGRIEAILEQQFQQIYQLNARAGQSPYPTSQSDHTSENQGNLVPLPPDFNPSLESFPFLIPKNHTAVAAALITCPQVRNVVGEYEQDCFLEMEEKLPLPGLLDRIHDGPLTWPVLVSQTVDTLTANYFQYVHPHQPLFTPQMFESWQKTLLGAQNLDGNAAAICLCVYALGVLSSPQSGGGKAPETLGLEYFQPALKIIIREVLWGFRPGILACTALLLSASYFAHLGRPVHSLRMGHFASRAFLNILESRQNNPTYAELDDAEVRVYWQCFMIECDGIAELDTSRSGIEPLENTMPLPHRLGQSDDRCHIYSITEYTIRRLLNRIISTLYSPDSAHQYLRLSPDPVGVWQPPCLRKLSSVSAELDRQLEQWYSSIPDYLRFSKGTSFLPDDRSRVLRLRYYMARHLIYRPFLLQTVSMQHKGRSQPQSSLVAPDSFSLPDPVVMDRCQTCIDSCVTYLYNAADMIDKRSPYLWTFSQNCIATLVLLWLAENSAPISHLVPATRPIQSVILEKLRRWAVGSSSLDIGVQIVERLMFLDHP</sequence>
<reference evidence="4" key="1">
    <citation type="submission" date="2016-03" db="EMBL/GenBank/DDBJ databases">
        <title>Draft genome sequence of Rosellinia necatrix.</title>
        <authorList>
            <person name="Kanematsu S."/>
        </authorList>
    </citation>
    <scope>NUCLEOTIDE SEQUENCE [LARGE SCALE GENOMIC DNA]</scope>
    <source>
        <strain evidence="4">W97</strain>
    </source>
</reference>
<dbReference type="CDD" id="cd00067">
    <property type="entry name" value="GAL4"/>
    <property type="match status" value="1"/>
</dbReference>
<dbReference type="InterPro" id="IPR053181">
    <property type="entry name" value="EcdB-like_regulator"/>
</dbReference>
<dbReference type="PANTHER" id="PTHR47785">
    <property type="entry name" value="ZN(II)2CYS6 TRANSCRIPTION FACTOR (EUROFUNG)-RELATED-RELATED"/>
    <property type="match status" value="1"/>
</dbReference>
<dbReference type="GO" id="GO:0008270">
    <property type="term" value="F:zinc ion binding"/>
    <property type="evidence" value="ECO:0007669"/>
    <property type="project" value="InterPro"/>
</dbReference>
<accession>A0A1W2TED0</accession>
<gene>
    <name evidence="4" type="ORF">SAMD00023353_1800250</name>
</gene>
<dbReference type="InterPro" id="IPR036864">
    <property type="entry name" value="Zn2-C6_fun-type_DNA-bd_sf"/>
</dbReference>
<dbReference type="AlphaFoldDB" id="A0A1W2TED0"/>
<name>A0A1W2TED0_ROSNE</name>
<dbReference type="SUPFAM" id="SSF57701">
    <property type="entry name" value="Zn2/Cys6 DNA-binding domain"/>
    <property type="match status" value="1"/>
</dbReference>
<dbReference type="EMBL" id="DF977463">
    <property type="protein sequence ID" value="GAP86380.2"/>
    <property type="molecule type" value="Genomic_DNA"/>
</dbReference>
<feature type="compositionally biased region" description="Polar residues" evidence="2">
    <location>
        <begin position="84"/>
        <end position="99"/>
    </location>
</feature>
<evidence type="ECO:0000256" key="2">
    <source>
        <dbReference type="SAM" id="MobiDB-lite"/>
    </source>
</evidence>
<keyword evidence="5" id="KW-1185">Reference proteome</keyword>
<feature type="domain" description="Zn(2)-C6 fungal-type" evidence="3">
    <location>
        <begin position="10"/>
        <end position="39"/>
    </location>
</feature>
<dbReference type="PROSITE" id="PS50048">
    <property type="entry name" value="ZN2_CY6_FUNGAL_2"/>
    <property type="match status" value="1"/>
</dbReference>
<dbReference type="SMART" id="SM00066">
    <property type="entry name" value="GAL4"/>
    <property type="match status" value="1"/>
</dbReference>
<dbReference type="OMA" id="HLWRISY"/>
<evidence type="ECO:0000313" key="4">
    <source>
        <dbReference type="EMBL" id="GAP86380.2"/>
    </source>
</evidence>
<keyword evidence="1" id="KW-0539">Nucleus</keyword>
<dbReference type="CDD" id="cd12148">
    <property type="entry name" value="fungal_TF_MHR"/>
    <property type="match status" value="1"/>
</dbReference>
<evidence type="ECO:0000313" key="5">
    <source>
        <dbReference type="Proteomes" id="UP000054516"/>
    </source>
</evidence>
<dbReference type="Proteomes" id="UP000054516">
    <property type="component" value="Unassembled WGS sequence"/>
</dbReference>
<protein>
    <submittedName>
        <fullName evidence="4">Putative c6 finger domain protein</fullName>
    </submittedName>
</protein>
<dbReference type="InterPro" id="IPR001138">
    <property type="entry name" value="Zn2Cys6_DnaBD"/>
</dbReference>
<dbReference type="GO" id="GO:0000981">
    <property type="term" value="F:DNA-binding transcription factor activity, RNA polymerase II-specific"/>
    <property type="evidence" value="ECO:0007669"/>
    <property type="project" value="InterPro"/>
</dbReference>
<feature type="region of interest" description="Disordered" evidence="2">
    <location>
        <begin position="81"/>
        <end position="100"/>
    </location>
</feature>